<dbReference type="EMBL" id="JBGBPQ010000006">
    <property type="protein sequence ID" value="KAL1523494.1"/>
    <property type="molecule type" value="Genomic_DNA"/>
</dbReference>
<evidence type="ECO:0000256" key="8">
    <source>
        <dbReference type="SAM" id="MobiDB-lite"/>
    </source>
</evidence>
<dbReference type="InterPro" id="IPR001594">
    <property type="entry name" value="Palmitoyltrfase_DHHC"/>
</dbReference>
<evidence type="ECO:0000256" key="6">
    <source>
        <dbReference type="ARBA" id="ARBA00023315"/>
    </source>
</evidence>
<keyword evidence="11" id="KW-1185">Reference proteome</keyword>
<feature type="transmembrane region" description="Helical" evidence="7">
    <location>
        <begin position="183"/>
        <end position="208"/>
    </location>
</feature>
<dbReference type="GO" id="GO:0005783">
    <property type="term" value="C:endoplasmic reticulum"/>
    <property type="evidence" value="ECO:0007669"/>
    <property type="project" value="TreeGrafter"/>
</dbReference>
<dbReference type="EC" id="2.3.1.225" evidence="7"/>
<proteinExistence type="inferred from homology"/>
<dbReference type="GO" id="GO:0006612">
    <property type="term" value="P:protein targeting to membrane"/>
    <property type="evidence" value="ECO:0007669"/>
    <property type="project" value="TreeGrafter"/>
</dbReference>
<evidence type="ECO:0000256" key="4">
    <source>
        <dbReference type="ARBA" id="ARBA00022989"/>
    </source>
</evidence>
<comment type="similarity">
    <text evidence="7">Belongs to the DHHC palmitoyltransferase family.</text>
</comment>
<keyword evidence="5 7" id="KW-0472">Membrane</keyword>
<feature type="transmembrane region" description="Helical" evidence="7">
    <location>
        <begin position="80"/>
        <end position="101"/>
    </location>
</feature>
<name>A0AB34JS77_PRYPA</name>
<dbReference type="PANTHER" id="PTHR22883">
    <property type="entry name" value="ZINC FINGER DHHC DOMAIN CONTAINING PROTEIN"/>
    <property type="match status" value="1"/>
</dbReference>
<dbReference type="GO" id="GO:0016020">
    <property type="term" value="C:membrane"/>
    <property type="evidence" value="ECO:0007669"/>
    <property type="project" value="UniProtKB-SubCell"/>
</dbReference>
<comment type="caution">
    <text evidence="10">The sequence shown here is derived from an EMBL/GenBank/DDBJ whole genome shotgun (WGS) entry which is preliminary data.</text>
</comment>
<sequence>MIAPPQGKRRPGRTGPEEVDATPRLVRAYTVWPARNTFCCYGHCMTGPKEDFGPNVCAWATILGIIALFFYVWGLTLVRVSVPLLVFLSSAFISTIVWFLATSFTDPGIIPRNPNPGALAQMPPLYQNRVEDGRTVTDTWCTTCSIYRPPRASHCPDCDNCVRDFDHHCPFTRNCIGARNYPFFILFLVSVSISLGGLIFSCFVLAGSVELNDGVLDPRAYPWQLNGFINTALIFAAIALALVLWGFTAYHLTLLITGFTTKERLKGRKNGAKSISIVERVACLEPSELEPRRKIPNPESLSKMGNIPTIKASEL</sequence>
<evidence type="ECO:0000313" key="11">
    <source>
        <dbReference type="Proteomes" id="UP001515480"/>
    </source>
</evidence>
<evidence type="ECO:0000256" key="7">
    <source>
        <dbReference type="RuleBase" id="RU079119"/>
    </source>
</evidence>
<reference evidence="10 11" key="1">
    <citation type="journal article" date="2024" name="Science">
        <title>Giant polyketide synthase enzymes in the biosynthesis of giant marine polyether toxins.</title>
        <authorList>
            <person name="Fallon T.R."/>
            <person name="Shende V.V."/>
            <person name="Wierzbicki I.H."/>
            <person name="Pendleton A.L."/>
            <person name="Watervoot N.F."/>
            <person name="Auber R.P."/>
            <person name="Gonzalez D.J."/>
            <person name="Wisecaver J.H."/>
            <person name="Moore B.S."/>
        </authorList>
    </citation>
    <scope>NUCLEOTIDE SEQUENCE [LARGE SCALE GENOMIC DNA]</scope>
    <source>
        <strain evidence="10 11">12B1</strain>
    </source>
</reference>
<evidence type="ECO:0000256" key="3">
    <source>
        <dbReference type="ARBA" id="ARBA00022692"/>
    </source>
</evidence>
<feature type="transmembrane region" description="Helical" evidence="7">
    <location>
        <begin position="228"/>
        <end position="259"/>
    </location>
</feature>
<keyword evidence="6 7" id="KW-0012">Acyltransferase</keyword>
<dbReference type="GO" id="GO:0019706">
    <property type="term" value="F:protein-cysteine S-palmitoyltransferase activity"/>
    <property type="evidence" value="ECO:0007669"/>
    <property type="project" value="UniProtKB-EC"/>
</dbReference>
<protein>
    <recommendedName>
        <fullName evidence="7">Palmitoyltransferase</fullName>
        <ecNumber evidence="7">2.3.1.225</ecNumber>
    </recommendedName>
</protein>
<feature type="domain" description="Palmitoyltransferase DHHC" evidence="9">
    <location>
        <begin position="137"/>
        <end position="266"/>
    </location>
</feature>
<feature type="region of interest" description="Disordered" evidence="8">
    <location>
        <begin position="291"/>
        <end position="315"/>
    </location>
</feature>
<dbReference type="PANTHER" id="PTHR22883:SF488">
    <property type="entry name" value="PALMITOYLTRANSFERASE"/>
    <property type="match status" value="1"/>
</dbReference>
<keyword evidence="4 7" id="KW-1133">Transmembrane helix</keyword>
<dbReference type="Proteomes" id="UP001515480">
    <property type="component" value="Unassembled WGS sequence"/>
</dbReference>
<dbReference type="InterPro" id="IPR039859">
    <property type="entry name" value="PFA4/ZDH16/20/ERF2-like"/>
</dbReference>
<feature type="transmembrane region" description="Helical" evidence="7">
    <location>
        <begin position="56"/>
        <end position="74"/>
    </location>
</feature>
<evidence type="ECO:0000256" key="2">
    <source>
        <dbReference type="ARBA" id="ARBA00022679"/>
    </source>
</evidence>
<comment type="catalytic activity">
    <reaction evidence="7">
        <text>L-cysteinyl-[protein] + hexadecanoyl-CoA = S-hexadecanoyl-L-cysteinyl-[protein] + CoA</text>
        <dbReference type="Rhea" id="RHEA:36683"/>
        <dbReference type="Rhea" id="RHEA-COMP:10131"/>
        <dbReference type="Rhea" id="RHEA-COMP:11032"/>
        <dbReference type="ChEBI" id="CHEBI:29950"/>
        <dbReference type="ChEBI" id="CHEBI:57287"/>
        <dbReference type="ChEBI" id="CHEBI:57379"/>
        <dbReference type="ChEBI" id="CHEBI:74151"/>
        <dbReference type="EC" id="2.3.1.225"/>
    </reaction>
</comment>
<dbReference type="PROSITE" id="PS50216">
    <property type="entry name" value="DHHC"/>
    <property type="match status" value="1"/>
</dbReference>
<dbReference type="Pfam" id="PF01529">
    <property type="entry name" value="DHHC"/>
    <property type="match status" value="1"/>
</dbReference>
<comment type="domain">
    <text evidence="7">The DHHC domain is required for palmitoyltransferase activity.</text>
</comment>
<comment type="subcellular location">
    <subcellularLocation>
        <location evidence="1">Membrane</location>
        <topology evidence="1">Multi-pass membrane protein</topology>
    </subcellularLocation>
</comment>
<dbReference type="GO" id="GO:0005794">
    <property type="term" value="C:Golgi apparatus"/>
    <property type="evidence" value="ECO:0007669"/>
    <property type="project" value="TreeGrafter"/>
</dbReference>
<keyword evidence="2 7" id="KW-0808">Transferase</keyword>
<evidence type="ECO:0000256" key="5">
    <source>
        <dbReference type="ARBA" id="ARBA00023136"/>
    </source>
</evidence>
<gene>
    <name evidence="10" type="ORF">AB1Y20_018432</name>
</gene>
<evidence type="ECO:0000259" key="9">
    <source>
        <dbReference type="Pfam" id="PF01529"/>
    </source>
</evidence>
<accession>A0AB34JS77</accession>
<evidence type="ECO:0000256" key="1">
    <source>
        <dbReference type="ARBA" id="ARBA00004141"/>
    </source>
</evidence>
<evidence type="ECO:0000313" key="10">
    <source>
        <dbReference type="EMBL" id="KAL1523494.1"/>
    </source>
</evidence>
<organism evidence="10 11">
    <name type="scientific">Prymnesium parvum</name>
    <name type="common">Toxic golden alga</name>
    <dbReference type="NCBI Taxonomy" id="97485"/>
    <lineage>
        <taxon>Eukaryota</taxon>
        <taxon>Haptista</taxon>
        <taxon>Haptophyta</taxon>
        <taxon>Prymnesiophyceae</taxon>
        <taxon>Prymnesiales</taxon>
        <taxon>Prymnesiaceae</taxon>
        <taxon>Prymnesium</taxon>
    </lineage>
</organism>
<keyword evidence="3 7" id="KW-0812">Transmembrane</keyword>
<dbReference type="AlphaFoldDB" id="A0AB34JS77"/>